<protein>
    <submittedName>
        <fullName evidence="2">Uncharacterized protein</fullName>
    </submittedName>
</protein>
<accession>V6KD20</accession>
<keyword evidence="3" id="KW-1185">Reference proteome</keyword>
<organism evidence="2 3">
    <name type="scientific">Streptomyces roseochromogenus subsp. oscitans DS 12.976</name>
    <dbReference type="NCBI Taxonomy" id="1352936"/>
    <lineage>
        <taxon>Bacteria</taxon>
        <taxon>Bacillati</taxon>
        <taxon>Actinomycetota</taxon>
        <taxon>Actinomycetes</taxon>
        <taxon>Kitasatosporales</taxon>
        <taxon>Streptomycetaceae</taxon>
        <taxon>Streptomyces</taxon>
    </lineage>
</organism>
<dbReference type="GO" id="GO:0015074">
    <property type="term" value="P:DNA integration"/>
    <property type="evidence" value="ECO:0007669"/>
    <property type="project" value="InterPro"/>
</dbReference>
<dbReference type="Proteomes" id="UP000017984">
    <property type="component" value="Chromosome"/>
</dbReference>
<evidence type="ECO:0000313" key="2">
    <source>
        <dbReference type="EMBL" id="EST29938.1"/>
    </source>
</evidence>
<dbReference type="AlphaFoldDB" id="V6KD20"/>
<feature type="compositionally biased region" description="Basic and acidic residues" evidence="1">
    <location>
        <begin position="7"/>
        <end position="29"/>
    </location>
</feature>
<dbReference type="GO" id="GO:0003677">
    <property type="term" value="F:DNA binding"/>
    <property type="evidence" value="ECO:0007669"/>
    <property type="project" value="InterPro"/>
</dbReference>
<proteinExistence type="predicted"/>
<dbReference type="HOGENOM" id="CLU_2669619_0_0_11"/>
<comment type="caution">
    <text evidence="2">The sequence shown here is derived from an EMBL/GenBank/DDBJ whole genome shotgun (WGS) entry which is preliminary data.</text>
</comment>
<dbReference type="InterPro" id="IPR013762">
    <property type="entry name" value="Integrase-like_cat_sf"/>
</dbReference>
<dbReference type="STRING" id="1352936.M878_19485"/>
<dbReference type="PATRIC" id="fig|1352936.5.peg.4085"/>
<evidence type="ECO:0000256" key="1">
    <source>
        <dbReference type="SAM" id="MobiDB-lite"/>
    </source>
</evidence>
<dbReference type="EMBL" id="AWQX01000170">
    <property type="protein sequence ID" value="EST29938.1"/>
    <property type="molecule type" value="Genomic_DNA"/>
</dbReference>
<dbReference type="Gene3D" id="1.10.443.10">
    <property type="entry name" value="Intergrase catalytic core"/>
    <property type="match status" value="1"/>
</dbReference>
<sequence length="75" mass="8119">MQAVDVLEEHLRWQKQERASRGKGKERSPTGRVFTTGSGEPLDAANVRRDSTAIVKKAGLKLRGTEAAEEGDAVA</sequence>
<evidence type="ECO:0000313" key="3">
    <source>
        <dbReference type="Proteomes" id="UP000017984"/>
    </source>
</evidence>
<name>V6KD20_STRRC</name>
<gene>
    <name evidence="2" type="ORF">M878_19485</name>
</gene>
<reference evidence="2 3" key="1">
    <citation type="journal article" date="2014" name="Genome Announc.">
        <title>Draft Genome Sequence of Streptomyces roseochromogenes subsp. oscitans DS 12.976, Producer of the Aminocoumarin Antibiotic Clorobiocin.</title>
        <authorList>
            <person name="Ruckert C."/>
            <person name="Kalinowski J."/>
            <person name="Heide L."/>
            <person name="Apel A.K."/>
        </authorList>
    </citation>
    <scope>NUCLEOTIDE SEQUENCE [LARGE SCALE GENOMIC DNA]</scope>
    <source>
        <strain evidence="2 3">DS 12.976</strain>
    </source>
</reference>
<dbReference type="GO" id="GO:0006310">
    <property type="term" value="P:DNA recombination"/>
    <property type="evidence" value="ECO:0007669"/>
    <property type="project" value="InterPro"/>
</dbReference>
<dbReference type="RefSeq" id="WP_023547835.1">
    <property type="nucleotide sequence ID" value="NZ_CM002285.1"/>
</dbReference>
<feature type="region of interest" description="Disordered" evidence="1">
    <location>
        <begin position="1"/>
        <end position="46"/>
    </location>
</feature>